<sequence length="40" mass="4445">MKAVVDIARMDLIKKLTKDKAGLNPLVGMIIVAIQYVNFL</sequence>
<proteinExistence type="predicted"/>
<keyword evidence="3" id="KW-1185">Reference proteome</keyword>
<evidence type="ECO:0000313" key="3">
    <source>
        <dbReference type="Proteomes" id="UP001610100"/>
    </source>
</evidence>
<organism evidence="2 3">
    <name type="scientific">Gaetbulibacter aestuarii</name>
    <dbReference type="NCBI Taxonomy" id="1502358"/>
    <lineage>
        <taxon>Bacteria</taxon>
        <taxon>Pseudomonadati</taxon>
        <taxon>Bacteroidota</taxon>
        <taxon>Flavobacteriia</taxon>
        <taxon>Flavobacteriales</taxon>
        <taxon>Flavobacteriaceae</taxon>
        <taxon>Gaetbulibacter</taxon>
    </lineage>
</organism>
<protein>
    <submittedName>
        <fullName evidence="2">Uncharacterized protein</fullName>
    </submittedName>
</protein>
<evidence type="ECO:0000313" key="2">
    <source>
        <dbReference type="EMBL" id="MFH6772307.1"/>
    </source>
</evidence>
<gene>
    <name evidence="2" type="ORF">V8G58_10220</name>
</gene>
<dbReference type="EMBL" id="JBAWKB010000003">
    <property type="protein sequence ID" value="MFH6772307.1"/>
    <property type="molecule type" value="Genomic_DNA"/>
</dbReference>
<keyword evidence="1" id="KW-0472">Membrane</keyword>
<feature type="transmembrane region" description="Helical" evidence="1">
    <location>
        <begin position="21"/>
        <end position="39"/>
    </location>
</feature>
<reference evidence="2 3" key="1">
    <citation type="submission" date="2024-02" db="EMBL/GenBank/DDBJ databases">
        <title>A Gaetbulibacter species isolated from tidal flats and genomic insights of their niches.</title>
        <authorList>
            <person name="Ye Y."/>
        </authorList>
    </citation>
    <scope>NUCLEOTIDE SEQUENCE [LARGE SCALE GENOMIC DNA]</scope>
    <source>
        <strain evidence="2 3">KYW382</strain>
    </source>
</reference>
<evidence type="ECO:0000256" key="1">
    <source>
        <dbReference type="SAM" id="Phobius"/>
    </source>
</evidence>
<keyword evidence="1" id="KW-0812">Transmembrane</keyword>
<keyword evidence="1" id="KW-1133">Transmembrane helix</keyword>
<accession>A0ABW7N2L7</accession>
<dbReference type="Proteomes" id="UP001610100">
    <property type="component" value="Unassembled WGS sequence"/>
</dbReference>
<comment type="caution">
    <text evidence="2">The sequence shown here is derived from an EMBL/GenBank/DDBJ whole genome shotgun (WGS) entry which is preliminary data.</text>
</comment>
<name>A0ABW7N2L7_9FLAO</name>
<dbReference type="RefSeq" id="WP_344740819.1">
    <property type="nucleotide sequence ID" value="NZ_BAABAY010000001.1"/>
</dbReference>